<accession>A0A4Q7Y0G7</accession>
<dbReference type="RefSeq" id="WP_130425508.1">
    <property type="nucleotide sequence ID" value="NZ_SHKW01000008.1"/>
</dbReference>
<evidence type="ECO:0000313" key="1">
    <source>
        <dbReference type="EMBL" id="RZU29049.1"/>
    </source>
</evidence>
<organism evidence="1 2">
    <name type="scientific">Edaphobacter modestus</name>
    <dbReference type="NCBI Taxonomy" id="388466"/>
    <lineage>
        <taxon>Bacteria</taxon>
        <taxon>Pseudomonadati</taxon>
        <taxon>Acidobacteriota</taxon>
        <taxon>Terriglobia</taxon>
        <taxon>Terriglobales</taxon>
        <taxon>Acidobacteriaceae</taxon>
        <taxon>Edaphobacter</taxon>
    </lineage>
</organism>
<proteinExistence type="predicted"/>
<evidence type="ECO:0000313" key="2">
    <source>
        <dbReference type="Proteomes" id="UP000292958"/>
    </source>
</evidence>
<sequence>MQYLKVDIGLAHSIQELTIFKQPEHSIPELTKPISDMQAPFDTGTDDIQRLGSFDTGSDEDYICYAGPFDTGTDDIQRLGSFNTGSDEALSAMQDHSIPELTIFNASGHSIPEVTKPYLLCRTIRYRN</sequence>
<comment type="caution">
    <text evidence="1">The sequence shown here is derived from an EMBL/GenBank/DDBJ whole genome shotgun (WGS) entry which is preliminary data.</text>
</comment>
<dbReference type="Proteomes" id="UP000292958">
    <property type="component" value="Unassembled WGS sequence"/>
</dbReference>
<name>A0A4Q7Y0G7_9BACT</name>
<gene>
    <name evidence="1" type="ORF">BDD14_6643</name>
</gene>
<reference evidence="1 2" key="1">
    <citation type="submission" date="2019-02" db="EMBL/GenBank/DDBJ databases">
        <title>Genomic Encyclopedia of Archaeal and Bacterial Type Strains, Phase II (KMG-II): from individual species to whole genera.</title>
        <authorList>
            <person name="Goeker M."/>
        </authorList>
    </citation>
    <scope>NUCLEOTIDE SEQUENCE [LARGE SCALE GENOMIC DNA]</scope>
    <source>
        <strain evidence="1 2">DSM 18101</strain>
    </source>
</reference>
<keyword evidence="2" id="KW-1185">Reference proteome</keyword>
<dbReference type="AlphaFoldDB" id="A0A4Q7Y0G7"/>
<dbReference type="EMBL" id="SHKW01000008">
    <property type="protein sequence ID" value="RZU29049.1"/>
    <property type="molecule type" value="Genomic_DNA"/>
</dbReference>
<protein>
    <submittedName>
        <fullName evidence="1">Uncharacterized protein</fullName>
    </submittedName>
</protein>